<comment type="cofactor">
    <cofactor evidence="9">
        <name>Mg(2+)</name>
        <dbReference type="ChEBI" id="CHEBI:18420"/>
    </cofactor>
    <text evidence="9">Binds 2 magnesium ions per monomer.</text>
</comment>
<dbReference type="GO" id="GO:0000162">
    <property type="term" value="P:L-tryptophan biosynthetic process"/>
    <property type="evidence" value="ECO:0007669"/>
    <property type="project" value="UniProtKB-UniRule"/>
</dbReference>
<keyword evidence="13" id="KW-1185">Reference proteome</keyword>
<feature type="binding site" evidence="9">
    <location>
        <position position="269"/>
    </location>
    <ligand>
        <name>Mg(2+)</name>
        <dbReference type="ChEBI" id="CHEBI:18420"/>
        <label>2</label>
    </ligand>
</feature>
<dbReference type="AlphaFoldDB" id="A0A839TA05"/>
<dbReference type="Proteomes" id="UP000588111">
    <property type="component" value="Unassembled WGS sequence"/>
</dbReference>
<gene>
    <name evidence="9" type="primary">trpD</name>
    <name evidence="12" type="ORF">FHS24_000450</name>
</gene>
<protein>
    <recommendedName>
        <fullName evidence="9">Anthranilate phosphoribosyltransferase</fullName>
        <ecNumber evidence="9">2.4.2.18</ecNumber>
    </recommendedName>
</protein>
<keyword evidence="3 9" id="KW-0328">Glycosyltransferase</keyword>
<comment type="similarity">
    <text evidence="8">In the C-terminal section; belongs to the anthranilate phosphoribosyltransferase family.</text>
</comment>
<dbReference type="InterPro" id="IPR000312">
    <property type="entry name" value="Glycosyl_Trfase_fam3"/>
</dbReference>
<evidence type="ECO:0000259" key="10">
    <source>
        <dbReference type="Pfam" id="PF00591"/>
    </source>
</evidence>
<evidence type="ECO:0000256" key="7">
    <source>
        <dbReference type="ARBA" id="ARBA00052328"/>
    </source>
</evidence>
<evidence type="ECO:0000313" key="12">
    <source>
        <dbReference type="EMBL" id="MBB3105959.1"/>
    </source>
</evidence>
<dbReference type="Pfam" id="PF02885">
    <property type="entry name" value="Glycos_trans_3N"/>
    <property type="match status" value="1"/>
</dbReference>
<evidence type="ECO:0000256" key="8">
    <source>
        <dbReference type="ARBA" id="ARBA00061188"/>
    </source>
</evidence>
<feature type="binding site" evidence="9">
    <location>
        <position position="268"/>
    </location>
    <ligand>
        <name>Mg(2+)</name>
        <dbReference type="ChEBI" id="CHEBI:18420"/>
        <label>2</label>
    </ligand>
</feature>
<keyword evidence="9" id="KW-0479">Metal-binding</keyword>
<dbReference type="UniPathway" id="UPA00035">
    <property type="reaction ID" value="UER00041"/>
</dbReference>
<reference evidence="12 13" key="1">
    <citation type="submission" date="2020-08" db="EMBL/GenBank/DDBJ databases">
        <title>Genomic Encyclopedia of Type Strains, Phase III (KMG-III): the genomes of soil and plant-associated and newly described type strains.</title>
        <authorList>
            <person name="Whitman W."/>
        </authorList>
    </citation>
    <scope>NUCLEOTIDE SEQUENCE [LARGE SCALE GENOMIC DNA]</scope>
    <source>
        <strain evidence="12 13">CECT 5885</strain>
    </source>
</reference>
<comment type="function">
    <text evidence="9">Catalyzes the transfer of the phosphoribosyl group of 5-phosphorylribose-1-pyrophosphate (PRPP) to anthranilate to yield N-(5'-phosphoribosyl)-anthranilate (PRA).</text>
</comment>
<name>A0A839TA05_9GAMM</name>
<comment type="caution">
    <text evidence="12">The sequence shown here is derived from an EMBL/GenBank/DDBJ whole genome shotgun (WGS) entry which is preliminary data.</text>
</comment>
<keyword evidence="9" id="KW-0460">Magnesium</keyword>
<feature type="binding site" evidence="9">
    <location>
        <begin position="133"/>
        <end position="136"/>
    </location>
    <ligand>
        <name>5-phospho-alpha-D-ribose 1-diphosphate</name>
        <dbReference type="ChEBI" id="CHEBI:58017"/>
    </ligand>
</feature>
<keyword evidence="5 9" id="KW-0822">Tryptophan biosynthesis</keyword>
<evidence type="ECO:0000256" key="4">
    <source>
        <dbReference type="ARBA" id="ARBA00022679"/>
    </source>
</evidence>
<comment type="caution">
    <text evidence="9">Lacks conserved residue(s) required for the propagation of feature annotation.</text>
</comment>
<evidence type="ECO:0000256" key="6">
    <source>
        <dbReference type="ARBA" id="ARBA00023141"/>
    </source>
</evidence>
<dbReference type="GO" id="GO:0004048">
    <property type="term" value="F:anthranilate phosphoribosyltransferase activity"/>
    <property type="evidence" value="ECO:0007669"/>
    <property type="project" value="UniProtKB-UniRule"/>
</dbReference>
<evidence type="ECO:0000256" key="1">
    <source>
        <dbReference type="ARBA" id="ARBA00004907"/>
    </source>
</evidence>
<sequence>MTSAAMQDEKSMMEQINKSNQINQTQQTVEDINQLSDESIHKLLTTALGRIFQHIDLTFDEMYQVMLIIMQGRCSDAMMGAILTGLRMKGESIDEITASASAMRALAANISPKDCRYMVDIVGTGGDGANLFNVSTAAALVAAAAGAQVAKHGNRGVSTKSGSSDLLEQAGISLTLTPEQAQQCIENQGIGFLFAPNHHSAMRYANPVRRELKARTIFNILGPLTNPAGTPNLVIGVFTAQLCEPLAKVMKNLGARHVMVVGAKDGLDEISLATSTTVAELKDGEISVYEMMPEDAGVESQTLIGLDVDSPAQSLELIRAALSGAETTERAVLKARDMIALNAGAAIYTAGLASNYPNGVSRAQKVIQNGDALIKLDDLAKYTQQLATEA</sequence>
<dbReference type="PANTHER" id="PTHR43285:SF2">
    <property type="entry name" value="ANTHRANILATE PHOSPHORIBOSYLTRANSFERASE"/>
    <property type="match status" value="1"/>
</dbReference>
<dbReference type="NCBIfam" id="TIGR01245">
    <property type="entry name" value="trpD"/>
    <property type="match status" value="1"/>
</dbReference>
<dbReference type="GO" id="GO:0005829">
    <property type="term" value="C:cytosol"/>
    <property type="evidence" value="ECO:0007669"/>
    <property type="project" value="TreeGrafter"/>
</dbReference>
<comment type="similarity">
    <text evidence="9">Belongs to the anthranilate phosphoribosyltransferase family.</text>
</comment>
<evidence type="ECO:0000256" key="9">
    <source>
        <dbReference type="HAMAP-Rule" id="MF_00211"/>
    </source>
</evidence>
<proteinExistence type="inferred from homology"/>
<dbReference type="Gene3D" id="1.20.970.10">
    <property type="entry name" value="Transferase, Pyrimidine Nucleoside Phosphorylase, Chain C"/>
    <property type="match status" value="1"/>
</dbReference>
<dbReference type="GO" id="GO:0000287">
    <property type="term" value="F:magnesium ion binding"/>
    <property type="evidence" value="ECO:0007669"/>
    <property type="project" value="UniProtKB-UniRule"/>
</dbReference>
<feature type="binding site" evidence="9">
    <location>
        <position position="209"/>
    </location>
    <ligand>
        <name>anthranilate</name>
        <dbReference type="ChEBI" id="CHEBI:16567"/>
        <label>2</label>
    </ligand>
</feature>
<evidence type="ECO:0000256" key="3">
    <source>
        <dbReference type="ARBA" id="ARBA00022676"/>
    </source>
</evidence>
<comment type="subunit">
    <text evidence="9">Homodimer.</text>
</comment>
<evidence type="ECO:0000259" key="11">
    <source>
        <dbReference type="Pfam" id="PF02885"/>
    </source>
</evidence>
<dbReference type="InterPro" id="IPR035902">
    <property type="entry name" value="Nuc_phospho_transferase"/>
</dbReference>
<evidence type="ECO:0000256" key="2">
    <source>
        <dbReference type="ARBA" id="ARBA00022605"/>
    </source>
</evidence>
<feature type="domain" description="Glycosyl transferase family 3" evidence="10">
    <location>
        <begin position="118"/>
        <end position="373"/>
    </location>
</feature>
<dbReference type="Pfam" id="PF00591">
    <property type="entry name" value="Glycos_transf_3"/>
    <property type="match status" value="1"/>
</dbReference>
<dbReference type="SUPFAM" id="SSF47648">
    <property type="entry name" value="Nucleoside phosphorylase/phosphoribosyltransferase N-terminal domain"/>
    <property type="match status" value="1"/>
</dbReference>
<feature type="binding site" evidence="9">
    <location>
        <begin position="126"/>
        <end position="127"/>
    </location>
    <ligand>
        <name>5-phospho-alpha-D-ribose 1-diphosphate</name>
        <dbReference type="ChEBI" id="CHEBI:58017"/>
    </ligand>
</feature>
<organism evidence="12 13">
    <name type="scientific">Psychrobacter luti</name>
    <dbReference type="NCBI Taxonomy" id="198481"/>
    <lineage>
        <taxon>Bacteria</taxon>
        <taxon>Pseudomonadati</taxon>
        <taxon>Pseudomonadota</taxon>
        <taxon>Gammaproteobacteria</taxon>
        <taxon>Moraxellales</taxon>
        <taxon>Moraxellaceae</taxon>
        <taxon>Psychrobacter</taxon>
    </lineage>
</organism>
<comment type="pathway">
    <text evidence="1 9">Amino-acid biosynthesis; L-tryptophan biosynthesis; L-tryptophan from chorismate: step 2/5.</text>
</comment>
<dbReference type="Gene3D" id="3.40.1030.10">
    <property type="entry name" value="Nucleoside phosphorylase/phosphoribosyltransferase catalytic domain"/>
    <property type="match status" value="1"/>
</dbReference>
<dbReference type="InterPro" id="IPR005940">
    <property type="entry name" value="Anthranilate_Pribosyl_Tfrase"/>
</dbReference>
<feature type="binding site" evidence="9">
    <location>
        <position position="123"/>
    </location>
    <ligand>
        <name>5-phospho-alpha-D-ribose 1-diphosphate</name>
        <dbReference type="ChEBI" id="CHEBI:58017"/>
    </ligand>
</feature>
<evidence type="ECO:0000313" key="13">
    <source>
        <dbReference type="Proteomes" id="UP000588111"/>
    </source>
</evidence>
<feature type="binding site" evidence="9">
    <location>
        <position position="163"/>
    </location>
    <ligand>
        <name>5-phospho-alpha-D-ribose 1-diphosphate</name>
        <dbReference type="ChEBI" id="CHEBI:58017"/>
    </ligand>
</feature>
<dbReference type="EC" id="2.4.2.18" evidence="9"/>
<feature type="binding site" evidence="9">
    <location>
        <position position="135"/>
    </location>
    <ligand>
        <name>Mg(2+)</name>
        <dbReference type="ChEBI" id="CHEBI:18420"/>
        <label>1</label>
    </ligand>
</feature>
<dbReference type="FunFam" id="3.40.1030.10:FF:000002">
    <property type="entry name" value="Anthranilate phosphoribosyltransferase"/>
    <property type="match status" value="1"/>
</dbReference>
<evidence type="ECO:0000256" key="5">
    <source>
        <dbReference type="ARBA" id="ARBA00022822"/>
    </source>
</evidence>
<dbReference type="EMBL" id="JACHXL010000001">
    <property type="protein sequence ID" value="MBB3105959.1"/>
    <property type="molecule type" value="Genomic_DNA"/>
</dbReference>
<accession>A0A839TA05</accession>
<keyword evidence="4 9" id="KW-0808">Transferase</keyword>
<dbReference type="SUPFAM" id="SSF52418">
    <property type="entry name" value="Nucleoside phosphorylase/phosphoribosyltransferase catalytic domain"/>
    <property type="match status" value="1"/>
</dbReference>
<feature type="binding site" evidence="9">
    <location>
        <position position="269"/>
    </location>
    <ligand>
        <name>Mg(2+)</name>
        <dbReference type="ChEBI" id="CHEBI:18420"/>
        <label>1</label>
    </ligand>
</feature>
<feature type="domain" description="Glycosyl transferase family 3 N-terminal" evidence="11">
    <location>
        <begin position="47"/>
        <end position="107"/>
    </location>
</feature>
<feature type="binding site" evidence="9">
    <location>
        <position position="154"/>
    </location>
    <ligand>
        <name>anthranilate</name>
        <dbReference type="ChEBI" id="CHEBI:16567"/>
        <label>1</label>
    </ligand>
</feature>
<dbReference type="InterPro" id="IPR017459">
    <property type="entry name" value="Glycosyl_Trfase_fam3_N_dom"/>
</dbReference>
<dbReference type="HAMAP" id="MF_00211">
    <property type="entry name" value="TrpD"/>
    <property type="match status" value="1"/>
</dbReference>
<feature type="binding site" evidence="9">
    <location>
        <position position="123"/>
    </location>
    <ligand>
        <name>anthranilate</name>
        <dbReference type="ChEBI" id="CHEBI:16567"/>
        <label>1</label>
    </ligand>
</feature>
<comment type="catalytic activity">
    <reaction evidence="7 9">
        <text>N-(5-phospho-beta-D-ribosyl)anthranilate + diphosphate = 5-phospho-alpha-D-ribose 1-diphosphate + anthranilate</text>
        <dbReference type="Rhea" id="RHEA:11768"/>
        <dbReference type="ChEBI" id="CHEBI:16567"/>
        <dbReference type="ChEBI" id="CHEBI:18277"/>
        <dbReference type="ChEBI" id="CHEBI:33019"/>
        <dbReference type="ChEBI" id="CHEBI:58017"/>
        <dbReference type="EC" id="2.4.2.18"/>
    </reaction>
</comment>
<keyword evidence="6 9" id="KW-0057">Aromatic amino acid biosynthesis</keyword>
<keyword evidence="2 9" id="KW-0028">Amino-acid biosynthesis</keyword>
<dbReference type="InterPro" id="IPR036320">
    <property type="entry name" value="Glycosyl_Trfase_fam3_N_dom_sf"/>
</dbReference>
<dbReference type="PANTHER" id="PTHR43285">
    <property type="entry name" value="ANTHRANILATE PHOSPHORIBOSYLTRANSFERASE"/>
    <property type="match status" value="1"/>
</dbReference>